<dbReference type="InterPro" id="IPR016213">
    <property type="entry name" value="Polyphenol_oxidase"/>
</dbReference>
<feature type="binding site" evidence="7">
    <location>
        <position position="334"/>
    </location>
    <ligand>
        <name>Cu cation</name>
        <dbReference type="ChEBI" id="CHEBI:23378"/>
        <label>B</label>
    </ligand>
</feature>
<dbReference type="InterPro" id="IPR022739">
    <property type="entry name" value="Polyphenol_oxidase_cen"/>
</dbReference>
<dbReference type="PANTHER" id="PTHR11474">
    <property type="entry name" value="TYROSINASE FAMILY MEMBER"/>
    <property type="match status" value="1"/>
</dbReference>
<dbReference type="InterPro" id="IPR008922">
    <property type="entry name" value="Di-copper_centre_dom_sf"/>
</dbReference>
<dbReference type="Pfam" id="PF00264">
    <property type="entry name" value="Tyrosinase"/>
    <property type="match status" value="1"/>
</dbReference>
<organism evidence="12 13">
    <name type="scientific">Vanilla planifolia</name>
    <name type="common">Vanilla</name>
    <dbReference type="NCBI Taxonomy" id="51239"/>
    <lineage>
        <taxon>Eukaryota</taxon>
        <taxon>Viridiplantae</taxon>
        <taxon>Streptophyta</taxon>
        <taxon>Embryophyta</taxon>
        <taxon>Tracheophyta</taxon>
        <taxon>Spermatophyta</taxon>
        <taxon>Magnoliopsida</taxon>
        <taxon>Liliopsida</taxon>
        <taxon>Asparagales</taxon>
        <taxon>Orchidaceae</taxon>
        <taxon>Vanilloideae</taxon>
        <taxon>Vanilleae</taxon>
        <taxon>Vanilla</taxon>
    </lineage>
</organism>
<evidence type="ECO:0000259" key="10">
    <source>
        <dbReference type="PROSITE" id="PS00497"/>
    </source>
</evidence>
<accession>A0A835V7X0</accession>
<dbReference type="Gene3D" id="1.10.1280.10">
    <property type="entry name" value="Di-copper center containing domain from catechol oxidase"/>
    <property type="match status" value="1"/>
</dbReference>
<keyword evidence="4" id="KW-0560">Oxidoreductase</keyword>
<evidence type="ECO:0000256" key="1">
    <source>
        <dbReference type="ARBA" id="ARBA00009928"/>
    </source>
</evidence>
<dbReference type="InterPro" id="IPR050316">
    <property type="entry name" value="Tyrosinase/Hemocyanin"/>
</dbReference>
<dbReference type="GO" id="GO:0046148">
    <property type="term" value="P:pigment biosynthetic process"/>
    <property type="evidence" value="ECO:0007669"/>
    <property type="project" value="InterPro"/>
</dbReference>
<sequence>MASLSVPPKPTILGFSRSSSCPFVSRKPLSLPTKPIIHSGGLRCRASAENLNDHENASQKNGASRRGLLVGLGGLYGTAAGLSMNRNAAVGAPIQPPQLSQCSPADLPSGADPVNCCTPVTSKIIDFKPPPASSPLRVRPAAHLVDSEYIAKYTKAVQLMRNLPSSDPRNFTQQANVHCAYCDASYDQPGFPGVEIQIHQSWLFFPWHRFYLYFHERILGKLIGDDTFALPFWNWDNPAGMHLPSIYTPTTSSLYDALRDPAHQPPTIVDLDFGGSEPTDSGQKLIDDNLAIMYRQVISGGTLPELFLGATYRAGDPPNPGAGTLENAPHGTVHIWTGDSRQPNREDMGVLYSAARDPIFFAHHSNIDRLWNVWKSLGGQRQDFTDSDWLDAAFLFYDENAQLVKVKVRDCLDMTSLRYAYQYVDNPWIRAKPARGGAGRPVVPAVEPTFPVILSTGNVSVTVKRPPTTGRSANANEVVVVGGIEFDSSKFTKFDVYVNASSDAVLRSAVAECAGSFTHVPHLHAGGSGPKIVKTNLKLCITELLDDIGASADDSVVLTLVPRVGTVTIAAVSIVLI</sequence>
<keyword evidence="5 7" id="KW-0186">Copper</keyword>
<dbReference type="PIRSF" id="PIRSF000290">
    <property type="entry name" value="PPO_plant"/>
    <property type="match status" value="1"/>
</dbReference>
<dbReference type="GO" id="GO:0046872">
    <property type="term" value="F:metal ion binding"/>
    <property type="evidence" value="ECO:0007669"/>
    <property type="project" value="UniProtKB-KW"/>
</dbReference>
<dbReference type="PANTHER" id="PTHR11474:SF76">
    <property type="entry name" value="SHKT DOMAIN-CONTAINING PROTEIN"/>
    <property type="match status" value="1"/>
</dbReference>
<evidence type="ECO:0000256" key="8">
    <source>
        <dbReference type="PIRSR" id="PIRSR000290-2"/>
    </source>
</evidence>
<evidence type="ECO:0000256" key="7">
    <source>
        <dbReference type="PIRSR" id="PIRSR000290-1"/>
    </source>
</evidence>
<gene>
    <name evidence="12" type="ORF">HPP92_009155</name>
</gene>
<comment type="similarity">
    <text evidence="1">Belongs to the tyrosinase family.</text>
</comment>
<feature type="binding site" evidence="7">
    <location>
        <position position="178"/>
    </location>
    <ligand>
        <name>Cu cation</name>
        <dbReference type="ChEBI" id="CHEBI:23378"/>
        <label>A</label>
    </ligand>
</feature>
<dbReference type="GO" id="GO:0004097">
    <property type="term" value="F:catechol oxidase activity"/>
    <property type="evidence" value="ECO:0007669"/>
    <property type="project" value="InterPro"/>
</dbReference>
<name>A0A835V7X0_VANPL</name>
<proteinExistence type="inferred from homology"/>
<feature type="domain" description="Tyrosinase copper-binding" evidence="10">
    <location>
        <begin position="199"/>
        <end position="216"/>
    </location>
</feature>
<feature type="binding site" evidence="7">
    <location>
        <position position="330"/>
    </location>
    <ligand>
        <name>Cu cation</name>
        <dbReference type="ChEBI" id="CHEBI:23378"/>
        <label>B</label>
    </ligand>
</feature>
<dbReference type="PRINTS" id="PR00092">
    <property type="entry name" value="TYROSINASE"/>
</dbReference>
<dbReference type="PROSITE" id="PS00497">
    <property type="entry name" value="TYROSINASE_1"/>
    <property type="match status" value="1"/>
</dbReference>
<keyword evidence="3" id="KW-0883">Thioether bond</keyword>
<dbReference type="OrthoDB" id="6132182at2759"/>
<dbReference type="Pfam" id="PF12143">
    <property type="entry name" value="PPO1_KFDV"/>
    <property type="match status" value="1"/>
</dbReference>
<evidence type="ECO:0000256" key="9">
    <source>
        <dbReference type="PIRSR" id="PIRSR000290-3"/>
    </source>
</evidence>
<keyword evidence="6 8" id="KW-1015">Disulfide bond</keyword>
<evidence type="ECO:0000256" key="6">
    <source>
        <dbReference type="ARBA" id="ARBA00023157"/>
    </source>
</evidence>
<dbReference type="AlphaFoldDB" id="A0A835V7X0"/>
<dbReference type="Proteomes" id="UP000639772">
    <property type="component" value="Unassembled WGS sequence"/>
</dbReference>
<feature type="binding site" evidence="7">
    <location>
        <position position="364"/>
    </location>
    <ligand>
        <name>Cu cation</name>
        <dbReference type="ChEBI" id="CHEBI:23378"/>
        <label>B</label>
    </ligand>
</feature>
<feature type="domain" description="Tyrosinase copper-binding" evidence="11">
    <location>
        <begin position="357"/>
        <end position="368"/>
    </location>
</feature>
<keyword evidence="2 7" id="KW-0479">Metal-binding</keyword>
<evidence type="ECO:0000256" key="4">
    <source>
        <dbReference type="ARBA" id="ARBA00023002"/>
    </source>
</evidence>
<reference evidence="12 13" key="1">
    <citation type="journal article" date="2020" name="Nat. Food">
        <title>A phased Vanilla planifolia genome enables genetic improvement of flavour and production.</title>
        <authorList>
            <person name="Hasing T."/>
            <person name="Tang H."/>
            <person name="Brym M."/>
            <person name="Khazi F."/>
            <person name="Huang T."/>
            <person name="Chambers A.H."/>
        </authorList>
    </citation>
    <scope>NUCLEOTIDE SEQUENCE [LARGE SCALE GENOMIC DNA]</scope>
    <source>
        <tissue evidence="12">Leaf</tissue>
    </source>
</reference>
<protein>
    <recommendedName>
        <fullName evidence="10 11">Tyrosinase copper-binding domain-containing protein</fullName>
    </recommendedName>
</protein>
<dbReference type="FunFam" id="1.10.1280.10:FF:000007">
    <property type="entry name" value="Polyphenol oxidase, chloroplastic"/>
    <property type="match status" value="1"/>
</dbReference>
<evidence type="ECO:0000256" key="3">
    <source>
        <dbReference type="ARBA" id="ARBA00022784"/>
    </source>
</evidence>
<evidence type="ECO:0000313" key="13">
    <source>
        <dbReference type="Proteomes" id="UP000639772"/>
    </source>
</evidence>
<evidence type="ECO:0000313" key="12">
    <source>
        <dbReference type="EMBL" id="KAG0487060.1"/>
    </source>
</evidence>
<feature type="disulfide bond" evidence="8">
    <location>
        <begin position="102"/>
        <end position="117"/>
    </location>
</feature>
<evidence type="ECO:0000256" key="2">
    <source>
        <dbReference type="ARBA" id="ARBA00022723"/>
    </source>
</evidence>
<dbReference type="EMBL" id="JADCNM010000004">
    <property type="protein sequence ID" value="KAG0487060.1"/>
    <property type="molecule type" value="Genomic_DNA"/>
</dbReference>
<feature type="disulfide bond" evidence="8">
    <location>
        <begin position="116"/>
        <end position="179"/>
    </location>
</feature>
<dbReference type="InterPro" id="IPR022740">
    <property type="entry name" value="Polyphenol_oxidase_C"/>
</dbReference>
<dbReference type="PROSITE" id="PS00498">
    <property type="entry name" value="TYROSINASE_2"/>
    <property type="match status" value="1"/>
</dbReference>
<dbReference type="Pfam" id="PF12142">
    <property type="entry name" value="PPO1_DWL"/>
    <property type="match status" value="1"/>
</dbReference>
<evidence type="ECO:0000259" key="11">
    <source>
        <dbReference type="PROSITE" id="PS00498"/>
    </source>
</evidence>
<comment type="caution">
    <text evidence="12">The sequence shown here is derived from an EMBL/GenBank/DDBJ whole genome shotgun (WGS) entry which is preliminary data.</text>
</comment>
<feature type="binding site" evidence="7">
    <location>
        <position position="199"/>
    </location>
    <ligand>
        <name>Cu cation</name>
        <dbReference type="ChEBI" id="CHEBI:23378"/>
        <label>A</label>
    </ligand>
</feature>
<evidence type="ECO:0000256" key="5">
    <source>
        <dbReference type="ARBA" id="ARBA00023008"/>
    </source>
</evidence>
<dbReference type="SUPFAM" id="SSF48056">
    <property type="entry name" value="Di-copper centre-containing domain"/>
    <property type="match status" value="1"/>
</dbReference>
<feature type="cross-link" description="2'-(S-cysteinyl)-histidine (Cys-His)" evidence="9">
    <location>
        <begin position="182"/>
        <end position="199"/>
    </location>
</feature>
<dbReference type="InterPro" id="IPR002227">
    <property type="entry name" value="Tyrosinase_Cu-bd"/>
</dbReference>
<comment type="cofactor">
    <cofactor evidence="7">
        <name>Cu(2+)</name>
        <dbReference type="ChEBI" id="CHEBI:29036"/>
    </cofactor>
    <text evidence="7">Binds 2 copper ions per subunit.</text>
</comment>
<feature type="binding site" evidence="7">
    <location>
        <position position="208"/>
    </location>
    <ligand>
        <name>Cu cation</name>
        <dbReference type="ChEBI" id="CHEBI:23378"/>
        <label>A</label>
    </ligand>
</feature>